<keyword evidence="8" id="KW-1185">Reference proteome</keyword>
<dbReference type="Pfam" id="PF08238">
    <property type="entry name" value="Sel1"/>
    <property type="match status" value="6"/>
</dbReference>
<keyword evidence="4" id="KW-0653">Protein transport</keyword>
<dbReference type="SUPFAM" id="SSF48452">
    <property type="entry name" value="TPR-like"/>
    <property type="match status" value="1"/>
</dbReference>
<dbReference type="SMART" id="SM00671">
    <property type="entry name" value="SEL1"/>
    <property type="match status" value="9"/>
</dbReference>
<sequence>MSRLEQIYKELDQLLQHGKYSEAIEMSKQSLKLADDIEDPQEKVQEQNTAKFYLGGCYFQQALNTEHQEEALKYFENAIQHFGKALEFAEQLSDEQQKLQEQNNALFMLGHCYFQQALKTEHQEKALNYFENAIQHFGKALEFAEQLRDEQQKLPEKNDTLFILGRCYFEQALKTEHQKEALKYFKNAIQHFKKALKYAEQLSDEQQKLQKQNNAQYWLGRCYFQQALKTKQQKEALKYFKNAIQHFKKALKYAEQLSDEQQKLQKQNNAQYWLGRCYFQQALKTKQQKEALKYFKNAIDHFEKALEFAEQLSDERQKLQEQNNAQYWLGRCYFQQALNTEHQEEALNYFENAIQHFGKAPEFAEQLSDEQQKLQEQNNAQYWLGRCYFQQALNTDHQEEALNYFENAIQHFGKALEFAEQLSDEQQKFQEQNTAKFYLGVCYFQQALKTKHQEEILKYIENAIQHFGKALEFASQISDEQQKLQEQNNAQYWLGRCYFQLALKTKQQKEALKYFEQAIYHFKESLKFAKQLSNEERNFKEQNIAQHWLGSCYFQQALKTELQEKALKYFKNAIQHFKKALKYAEQLSDEQQKLQEQNNNQFWLGQCYFQQALKTEHQEEILKYFKNAIQRFGKALKFAEQLSDEQQKYQEQNTAQYWLGRCYFEQALKIEYQEEALKYFEEELKDENLEKVLKNLEQILKTEYLEKALKPLEKTLKTKHQKEYLKYLEKLLKTKYQEKILEYLEQELKIKYQKESLNYFKKAIKNFEKALEFVEKLKDEQQKLQNKNNIQIWIARCYFEKSLKIKDNKSLNKFFDYKKQIISKNEKLNKIDNPILDILNILYLMPCELEHIKLSHYTTPNVCEKLFGINSNNLNRQNNQDNAISMMRMNSITYMNDPYEGKVLLNLLSQQELEIENIKNNSKYHTFITCFSKRVNDLNQFRLYGKEDNIEASGCCLVFDKKAFWRNKPNINNSFSISNKVKDLTSDINNFKQLTISINQDINYKRENIYLPIYQVAYIAYLDNYNNNNDFETKISDTKNREFGIYISDIYNNDKYEFLNGYRKNEFQKAINDLLKKENITDIDNLEYIRYLFKDYAFKDEDEFRLLKVQDNYDGVECCENTQQLYIEYADITSCVDEIIVGTNYENTEKGRKIEYLRYQIDQKMKEIYGENPINVIQSSLPINYYKKK</sequence>
<evidence type="ECO:0000256" key="6">
    <source>
        <dbReference type="ARBA" id="ARBA00023136"/>
    </source>
</evidence>
<keyword evidence="5" id="KW-1133">Transmembrane helix</keyword>
<dbReference type="Pfam" id="PF13174">
    <property type="entry name" value="TPR_6"/>
    <property type="match status" value="2"/>
</dbReference>
<keyword evidence="6" id="KW-0472">Membrane</keyword>
<dbReference type="RefSeq" id="WP_279573379.1">
    <property type="nucleotide sequence ID" value="NZ_LWID01000001.1"/>
</dbReference>
<evidence type="ECO:0000256" key="2">
    <source>
        <dbReference type="ARBA" id="ARBA00022448"/>
    </source>
</evidence>
<accession>A0A9X4PE66</accession>
<evidence type="ECO:0000313" key="7">
    <source>
        <dbReference type="EMBL" id="MDG6896019.1"/>
    </source>
</evidence>
<dbReference type="Gene3D" id="1.25.40.10">
    <property type="entry name" value="Tetratricopeptide repeat domain"/>
    <property type="match status" value="5"/>
</dbReference>
<proteinExistence type="predicted"/>
<dbReference type="AlphaFoldDB" id="A0A9X4PE66"/>
<dbReference type="GO" id="GO:0016020">
    <property type="term" value="C:membrane"/>
    <property type="evidence" value="ECO:0007669"/>
    <property type="project" value="UniProtKB-SubCell"/>
</dbReference>
<evidence type="ECO:0000256" key="5">
    <source>
        <dbReference type="ARBA" id="ARBA00022989"/>
    </source>
</evidence>
<dbReference type="InterPro" id="IPR010547">
    <property type="entry name" value="TOM20_imprt_rcpt"/>
</dbReference>
<gene>
    <name evidence="7" type="ORF">A6A20_10400</name>
</gene>
<evidence type="ECO:0000256" key="4">
    <source>
        <dbReference type="ARBA" id="ARBA00022927"/>
    </source>
</evidence>
<dbReference type="EMBL" id="LWID01000001">
    <property type="protein sequence ID" value="MDG6896019.1"/>
    <property type="molecule type" value="Genomic_DNA"/>
</dbReference>
<evidence type="ECO:0000313" key="8">
    <source>
        <dbReference type="Proteomes" id="UP001155500"/>
    </source>
</evidence>
<dbReference type="InterPro" id="IPR011990">
    <property type="entry name" value="TPR-like_helical_dom_sf"/>
</dbReference>
<comment type="caution">
    <text evidence="7">The sequence shown here is derived from an EMBL/GenBank/DDBJ whole genome shotgun (WGS) entry which is preliminary data.</text>
</comment>
<protein>
    <recommendedName>
        <fullName evidence="9">Tetratricopeptide repeat protein</fullName>
    </recommendedName>
</protein>
<dbReference type="PANTHER" id="PTHR32409:SF3">
    <property type="entry name" value="MITOCHONDRIAL IMPORT RECEPTOR SUBUNIT TOM20-1-RELATED"/>
    <property type="match status" value="1"/>
</dbReference>
<name>A0A9X4PE66_9PAST</name>
<reference evidence="7" key="1">
    <citation type="submission" date="2016-03" db="EMBL/GenBank/DDBJ databases">
        <title>Co-evolution between Pasteurellaceae and their hosts.</title>
        <authorList>
            <person name="Hansen M.J."/>
            <person name="Bojesen A.M."/>
            <person name="Planet P."/>
        </authorList>
    </citation>
    <scope>NUCLEOTIDE SEQUENCE</scope>
    <source>
        <strain evidence="7">146/S8/89</strain>
    </source>
</reference>
<keyword evidence="3" id="KW-0812">Transmembrane</keyword>
<dbReference type="GO" id="GO:0015031">
    <property type="term" value="P:protein transport"/>
    <property type="evidence" value="ECO:0007669"/>
    <property type="project" value="UniProtKB-KW"/>
</dbReference>
<dbReference type="InterPro" id="IPR006597">
    <property type="entry name" value="Sel1-like"/>
</dbReference>
<evidence type="ECO:0000256" key="1">
    <source>
        <dbReference type="ARBA" id="ARBA00004167"/>
    </source>
</evidence>
<evidence type="ECO:0000256" key="3">
    <source>
        <dbReference type="ARBA" id="ARBA00022692"/>
    </source>
</evidence>
<dbReference type="Proteomes" id="UP001155500">
    <property type="component" value="Unassembled WGS sequence"/>
</dbReference>
<dbReference type="InterPro" id="IPR019734">
    <property type="entry name" value="TPR_rpt"/>
</dbReference>
<comment type="subcellular location">
    <subcellularLocation>
        <location evidence="1">Membrane</location>
        <topology evidence="1">Single-pass membrane protein</topology>
    </subcellularLocation>
</comment>
<organism evidence="7 8">
    <name type="scientific">Volucribacter amazonae</name>
    <dbReference type="NCBI Taxonomy" id="256731"/>
    <lineage>
        <taxon>Bacteria</taxon>
        <taxon>Pseudomonadati</taxon>
        <taxon>Pseudomonadota</taxon>
        <taxon>Gammaproteobacteria</taxon>
        <taxon>Pasteurellales</taxon>
        <taxon>Pasteurellaceae</taxon>
        <taxon>Volucribacter</taxon>
    </lineage>
</organism>
<keyword evidence="2" id="KW-0813">Transport</keyword>
<evidence type="ECO:0008006" key="9">
    <source>
        <dbReference type="Google" id="ProtNLM"/>
    </source>
</evidence>
<dbReference type="PANTHER" id="PTHR32409">
    <property type="entry name" value="MITOCHONDRIAL IMPORT RECEPTOR SUBUNIT TOM20-1-RELATED"/>
    <property type="match status" value="1"/>
</dbReference>